<dbReference type="EMBL" id="FUEG01000009">
    <property type="protein sequence ID" value="SJL08818.1"/>
    <property type="molecule type" value="Genomic_DNA"/>
</dbReference>
<feature type="domain" description="Protein kinase" evidence="3">
    <location>
        <begin position="122"/>
        <end position="386"/>
    </location>
</feature>
<dbReference type="InterPro" id="IPR001849">
    <property type="entry name" value="PH_domain"/>
</dbReference>
<dbReference type="InterPro" id="IPR011993">
    <property type="entry name" value="PH-like_dom_sf"/>
</dbReference>
<dbReference type="Pfam" id="PF00169">
    <property type="entry name" value="PH"/>
    <property type="match status" value="1"/>
</dbReference>
<dbReference type="PROSITE" id="PS50195">
    <property type="entry name" value="PX"/>
    <property type="match status" value="1"/>
</dbReference>
<organism evidence="5 6">
    <name type="scientific">Armillaria ostoyae</name>
    <name type="common">Armillaria root rot fungus</name>
    <dbReference type="NCBI Taxonomy" id="47428"/>
    <lineage>
        <taxon>Eukaryota</taxon>
        <taxon>Fungi</taxon>
        <taxon>Dikarya</taxon>
        <taxon>Basidiomycota</taxon>
        <taxon>Agaricomycotina</taxon>
        <taxon>Agaricomycetes</taxon>
        <taxon>Agaricomycetidae</taxon>
        <taxon>Agaricales</taxon>
        <taxon>Marasmiineae</taxon>
        <taxon>Physalacriaceae</taxon>
        <taxon>Armillaria</taxon>
    </lineage>
</organism>
<feature type="compositionally biased region" description="Polar residues" evidence="1">
    <location>
        <begin position="441"/>
        <end position="451"/>
    </location>
</feature>
<dbReference type="InterPro" id="IPR001245">
    <property type="entry name" value="Ser-Thr/Tyr_kinase_cat_dom"/>
</dbReference>
<dbReference type="Gene3D" id="2.30.29.30">
    <property type="entry name" value="Pleckstrin-homology domain (PH domain)/Phosphotyrosine-binding domain (PTB)"/>
    <property type="match status" value="1"/>
</dbReference>
<dbReference type="InterPro" id="IPR051681">
    <property type="entry name" value="Ser/Thr_Kinases-Pseudokinases"/>
</dbReference>
<dbReference type="GO" id="GO:0005737">
    <property type="term" value="C:cytoplasm"/>
    <property type="evidence" value="ECO:0007669"/>
    <property type="project" value="UniProtKB-ARBA"/>
</dbReference>
<dbReference type="GO" id="GO:0005524">
    <property type="term" value="F:ATP binding"/>
    <property type="evidence" value="ECO:0007669"/>
    <property type="project" value="InterPro"/>
</dbReference>
<dbReference type="SUPFAM" id="SSF64268">
    <property type="entry name" value="PX domain"/>
    <property type="match status" value="1"/>
</dbReference>
<dbReference type="Gene3D" id="1.10.510.10">
    <property type="entry name" value="Transferase(Phosphotransferase) domain 1"/>
    <property type="match status" value="1"/>
</dbReference>
<dbReference type="SUPFAM" id="SSF56112">
    <property type="entry name" value="Protein kinase-like (PK-like)"/>
    <property type="match status" value="1"/>
</dbReference>
<sequence length="853" mass="94564">MLTPDTESSTLNEITTSSTEPLGPILNCWTQITLDDGLDENKARAQIQIQVQNLIRDIHLPWKTVESIPSWVERVVMDVLQQELDDERHPDVYRTACMKCLQALCKSRNIMPLSLYLGDVTREGGNPVAGGGFADIWKGCLHDTQVCLKVLRVFCPEEQKARVLRDFCQEALVWRQLRHPNILPFLGVNEDLFAPRYCLISPWMVNGNIMSYLEAHPDYDRLTSLVQVAEGMKYLHNLNPQVVHADIRGANILVTNDLCCCLADFGLSLLAESQTLNSSSRMGKGSIRWLAPEYIDPQAVIDRAYIAARDIYAYGCTVVEIFTGKPPFSDIKNEAAVIHMVMRGKFPPRPQHLLQGGLWSLVMACLTASPSQRPIAEQIPKVLASLVRMKEGNITIASRYYDNGATLQCASQIPDSGYTSKSPLAGIANGGTAPSDPDHSNPITPDNQNESEFLDMDEDPPDEDEEEEDTDERDAYDAVEPGNLGPTPVQSTSPTSPHGQKIKARAAAEDFPLPPSNINSQKQAQAVARAHAAATVSSPQRPSGYDYPDPDQAQLQPPQQDQHEIPAFRALPLLSTDLPRTTINVSHSFVRPNDRGKEVLSFVVEVNPGSGKDGWKVKKMYSDVLNLDQRVRNSVGKGVGKKIADLPKGKLWKDRAPARVDQRKAVLQNYLQTLIKLPVKNNDEVIAFFTSGIMREMNQPVMQARHKKGYLTKRGKNFGGWKPRYFVLQGPVLEYYDCHGGAHLGSITVTGAQICRQQRTEQPTTMDEEKIYRHALIVIEAKKGQGGNHPRHVLCAESDADRDSWIEMLVRYFSGTYSEEAMPYSLSSSSSGPYTNGTSSVTLSEGTSMVQGA</sequence>
<dbReference type="OrthoDB" id="346907at2759"/>
<feature type="compositionally biased region" description="Acidic residues" evidence="1">
    <location>
        <begin position="452"/>
        <end position="474"/>
    </location>
</feature>
<dbReference type="STRING" id="47428.A0A284RJ80"/>
<feature type="domain" description="PH" evidence="2">
    <location>
        <begin position="704"/>
        <end position="814"/>
    </location>
</feature>
<feature type="compositionally biased region" description="Polar residues" evidence="1">
    <location>
        <begin position="841"/>
        <end position="853"/>
    </location>
</feature>
<feature type="compositionally biased region" description="Low complexity" evidence="1">
    <location>
        <begin position="824"/>
        <end position="840"/>
    </location>
</feature>
<dbReference type="Pfam" id="PF07714">
    <property type="entry name" value="PK_Tyr_Ser-Thr"/>
    <property type="match status" value="1"/>
</dbReference>
<dbReference type="PANTHER" id="PTHR44329:SF214">
    <property type="entry name" value="PROTEIN KINASE DOMAIN-CONTAINING PROTEIN"/>
    <property type="match status" value="1"/>
</dbReference>
<dbReference type="InterPro" id="IPR001683">
    <property type="entry name" value="PX_dom"/>
</dbReference>
<accession>A0A284RJ80</accession>
<dbReference type="PROSITE" id="PS50003">
    <property type="entry name" value="PH_DOMAIN"/>
    <property type="match status" value="1"/>
</dbReference>
<evidence type="ECO:0000313" key="5">
    <source>
        <dbReference type="EMBL" id="SJL08818.1"/>
    </source>
</evidence>
<dbReference type="Gene3D" id="3.30.1520.10">
    <property type="entry name" value="Phox-like domain"/>
    <property type="match status" value="1"/>
</dbReference>
<dbReference type="PANTHER" id="PTHR44329">
    <property type="entry name" value="SERINE/THREONINE-PROTEIN KINASE TNNI3K-RELATED"/>
    <property type="match status" value="1"/>
</dbReference>
<feature type="region of interest" description="Disordered" evidence="1">
    <location>
        <begin position="420"/>
        <end position="561"/>
    </location>
</feature>
<reference evidence="6" key="1">
    <citation type="journal article" date="2017" name="Nat. Ecol. Evol.">
        <title>Genome expansion and lineage-specific genetic innovations in the forest pathogenic fungi Armillaria.</title>
        <authorList>
            <person name="Sipos G."/>
            <person name="Prasanna A.N."/>
            <person name="Walter M.C."/>
            <person name="O'Connor E."/>
            <person name="Balint B."/>
            <person name="Krizsan K."/>
            <person name="Kiss B."/>
            <person name="Hess J."/>
            <person name="Varga T."/>
            <person name="Slot J."/>
            <person name="Riley R."/>
            <person name="Boka B."/>
            <person name="Rigling D."/>
            <person name="Barry K."/>
            <person name="Lee J."/>
            <person name="Mihaltcheva S."/>
            <person name="LaButti K."/>
            <person name="Lipzen A."/>
            <person name="Waldron R."/>
            <person name="Moloney N.M."/>
            <person name="Sperisen C."/>
            <person name="Kredics L."/>
            <person name="Vagvoelgyi C."/>
            <person name="Patrignani A."/>
            <person name="Fitzpatrick D."/>
            <person name="Nagy I."/>
            <person name="Doyle S."/>
            <person name="Anderson J.B."/>
            <person name="Grigoriev I.V."/>
            <person name="Gueldener U."/>
            <person name="Muensterkoetter M."/>
            <person name="Nagy L.G."/>
        </authorList>
    </citation>
    <scope>NUCLEOTIDE SEQUENCE [LARGE SCALE GENOMIC DNA]</scope>
    <source>
        <strain evidence="6">C18/9</strain>
    </source>
</reference>
<evidence type="ECO:0000259" key="4">
    <source>
        <dbReference type="PROSITE" id="PS50195"/>
    </source>
</evidence>
<evidence type="ECO:0000259" key="2">
    <source>
        <dbReference type="PROSITE" id="PS50003"/>
    </source>
</evidence>
<dbReference type="InterPro" id="IPR000719">
    <property type="entry name" value="Prot_kinase_dom"/>
</dbReference>
<dbReference type="CDD" id="cd06093">
    <property type="entry name" value="PX_domain"/>
    <property type="match status" value="1"/>
</dbReference>
<feature type="region of interest" description="Disordered" evidence="1">
    <location>
        <begin position="824"/>
        <end position="853"/>
    </location>
</feature>
<proteinExistence type="predicted"/>
<dbReference type="InterPro" id="IPR036871">
    <property type="entry name" value="PX_dom_sf"/>
</dbReference>
<feature type="domain" description="PX" evidence="4">
    <location>
        <begin position="580"/>
        <end position="696"/>
    </location>
</feature>
<dbReference type="InterPro" id="IPR011009">
    <property type="entry name" value="Kinase-like_dom_sf"/>
</dbReference>
<dbReference type="SUPFAM" id="SSF50729">
    <property type="entry name" value="PH domain-like"/>
    <property type="match status" value="1"/>
</dbReference>
<dbReference type="InterPro" id="IPR008266">
    <property type="entry name" value="Tyr_kinase_AS"/>
</dbReference>
<dbReference type="Proteomes" id="UP000219338">
    <property type="component" value="Unassembled WGS sequence"/>
</dbReference>
<dbReference type="AlphaFoldDB" id="A0A284RJ80"/>
<name>A0A284RJ80_ARMOS</name>
<protein>
    <submittedName>
        <fullName evidence="5">Uncharacterized protein</fullName>
    </submittedName>
</protein>
<evidence type="ECO:0000259" key="3">
    <source>
        <dbReference type="PROSITE" id="PS50011"/>
    </source>
</evidence>
<evidence type="ECO:0000256" key="1">
    <source>
        <dbReference type="SAM" id="MobiDB-lite"/>
    </source>
</evidence>
<dbReference type="GO" id="GO:0004674">
    <property type="term" value="F:protein serine/threonine kinase activity"/>
    <property type="evidence" value="ECO:0007669"/>
    <property type="project" value="TreeGrafter"/>
</dbReference>
<feature type="compositionally biased region" description="Low complexity" evidence="1">
    <location>
        <begin position="546"/>
        <end position="560"/>
    </location>
</feature>
<dbReference type="Pfam" id="PF00787">
    <property type="entry name" value="PX"/>
    <property type="match status" value="1"/>
</dbReference>
<dbReference type="GO" id="GO:0035091">
    <property type="term" value="F:phosphatidylinositol binding"/>
    <property type="evidence" value="ECO:0007669"/>
    <property type="project" value="InterPro"/>
</dbReference>
<feature type="compositionally biased region" description="Low complexity" evidence="1">
    <location>
        <begin position="521"/>
        <end position="534"/>
    </location>
</feature>
<dbReference type="PROSITE" id="PS00109">
    <property type="entry name" value="PROTEIN_KINASE_TYR"/>
    <property type="match status" value="1"/>
</dbReference>
<keyword evidence="6" id="KW-1185">Reference proteome</keyword>
<evidence type="ECO:0000313" key="6">
    <source>
        <dbReference type="Proteomes" id="UP000219338"/>
    </source>
</evidence>
<dbReference type="PROSITE" id="PS50011">
    <property type="entry name" value="PROTEIN_KINASE_DOM"/>
    <property type="match status" value="1"/>
</dbReference>
<dbReference type="SMART" id="SM00233">
    <property type="entry name" value="PH"/>
    <property type="match status" value="1"/>
</dbReference>
<gene>
    <name evidence="5" type="ORF">ARMOST_12189</name>
</gene>
<feature type="compositionally biased region" description="Low complexity" evidence="1">
    <location>
        <begin position="486"/>
        <end position="497"/>
    </location>
</feature>